<dbReference type="SUPFAM" id="SSF55136">
    <property type="entry name" value="Probable bacterial effector-binding domain"/>
    <property type="match status" value="1"/>
</dbReference>
<dbReference type="Proteomes" id="UP000245263">
    <property type="component" value="Chromosome 1"/>
</dbReference>
<dbReference type="PANTHER" id="PTHR36444">
    <property type="entry name" value="TRANSCRIPTIONAL REGULATOR PROTEIN YOBU-RELATED"/>
    <property type="match status" value="1"/>
</dbReference>
<dbReference type="SMART" id="SM00871">
    <property type="entry name" value="AraC_E_bind"/>
    <property type="match status" value="1"/>
</dbReference>
<accession>A0ABN6KC35</accession>
<dbReference type="RefSeq" id="WP_109018964.1">
    <property type="nucleotide sequence ID" value="NZ_AP025028.1"/>
</dbReference>
<dbReference type="Pfam" id="PF14526">
    <property type="entry name" value="Cass2"/>
    <property type="match status" value="1"/>
</dbReference>
<organism evidence="2 3">
    <name type="scientific">Leptospira kobayashii</name>
    <dbReference type="NCBI Taxonomy" id="1917830"/>
    <lineage>
        <taxon>Bacteria</taxon>
        <taxon>Pseudomonadati</taxon>
        <taxon>Spirochaetota</taxon>
        <taxon>Spirochaetia</taxon>
        <taxon>Leptospirales</taxon>
        <taxon>Leptospiraceae</taxon>
        <taxon>Leptospira</taxon>
    </lineage>
</organism>
<dbReference type="PANTHER" id="PTHR36444:SF2">
    <property type="entry name" value="TRANSCRIPTIONAL REGULATOR PROTEIN YOBU-RELATED"/>
    <property type="match status" value="1"/>
</dbReference>
<name>A0ABN6KC35_9LEPT</name>
<dbReference type="Gene3D" id="3.20.80.10">
    <property type="entry name" value="Regulatory factor, effector binding domain"/>
    <property type="match status" value="1"/>
</dbReference>
<feature type="domain" description="AraC effector-binding" evidence="1">
    <location>
        <begin position="3"/>
        <end position="160"/>
    </location>
</feature>
<dbReference type="InterPro" id="IPR029441">
    <property type="entry name" value="Cass2"/>
</dbReference>
<keyword evidence="3" id="KW-1185">Reference proteome</keyword>
<dbReference type="InterPro" id="IPR011256">
    <property type="entry name" value="Reg_factor_effector_dom_sf"/>
</dbReference>
<dbReference type="GO" id="GO:0003677">
    <property type="term" value="F:DNA binding"/>
    <property type="evidence" value="ECO:0007669"/>
    <property type="project" value="UniProtKB-KW"/>
</dbReference>
<dbReference type="EMBL" id="AP025028">
    <property type="protein sequence ID" value="BDA78544.1"/>
    <property type="molecule type" value="Genomic_DNA"/>
</dbReference>
<sequence>MSNHPKENIGEKQITGISAITKNADEMNGKGKIPELWQRFFTEGILEKIPSKKDPHHIIVVYTDFESDETGNYRILIGAETEKTNEIPSGMTKTMIPSGSYTKHTTETGSFATIGINAWQKIWADGELKKQRNYKADFEVYDERSANPESAQFDIYVGVK</sequence>
<proteinExistence type="predicted"/>
<protein>
    <submittedName>
        <fullName evidence="2">DNA-binding protein</fullName>
    </submittedName>
</protein>
<evidence type="ECO:0000259" key="1">
    <source>
        <dbReference type="SMART" id="SM00871"/>
    </source>
</evidence>
<reference evidence="2 3" key="1">
    <citation type="submission" date="2021-08" db="EMBL/GenBank/DDBJ databases">
        <title>Complete genome sequence of Leptospira kobayashii strain E30.</title>
        <authorList>
            <person name="Nakao R."/>
            <person name="Nakamura S."/>
            <person name="Masuzawa T."/>
            <person name="Koizumi N."/>
        </authorList>
    </citation>
    <scope>NUCLEOTIDE SEQUENCE [LARGE SCALE GENOMIC DNA]</scope>
    <source>
        <strain evidence="2 3">E30</strain>
    </source>
</reference>
<keyword evidence="2" id="KW-0238">DNA-binding</keyword>
<dbReference type="InterPro" id="IPR053182">
    <property type="entry name" value="YobU-like_regulator"/>
</dbReference>
<evidence type="ECO:0000313" key="3">
    <source>
        <dbReference type="Proteomes" id="UP000245263"/>
    </source>
</evidence>
<evidence type="ECO:0000313" key="2">
    <source>
        <dbReference type="EMBL" id="BDA78544.1"/>
    </source>
</evidence>
<gene>
    <name evidence="2" type="ORF">LPTSP3_g14740</name>
</gene>
<dbReference type="InterPro" id="IPR010499">
    <property type="entry name" value="AraC_E-bd"/>
</dbReference>